<dbReference type="InterPro" id="IPR001653">
    <property type="entry name" value="DAP_epimerase_DapF"/>
</dbReference>
<dbReference type="UniPathway" id="UPA00034">
    <property type="reaction ID" value="UER00025"/>
</dbReference>
<keyword evidence="3" id="KW-0457">Lysine biosynthesis</keyword>
<dbReference type="RefSeq" id="WP_092564163.1">
    <property type="nucleotide sequence ID" value="NZ_FOYZ01000022.1"/>
</dbReference>
<dbReference type="EC" id="5.1.1.7" evidence="3 4"/>
<dbReference type="PANTHER" id="PTHR31689:SF0">
    <property type="entry name" value="DIAMINOPIMELATE EPIMERASE"/>
    <property type="match status" value="1"/>
</dbReference>
<reference evidence="5 6" key="1">
    <citation type="submission" date="2016-10" db="EMBL/GenBank/DDBJ databases">
        <authorList>
            <person name="de Groot N.N."/>
        </authorList>
    </citation>
    <scope>NUCLEOTIDE SEQUENCE [LARGE SCALE GENOMIC DNA]</scope>
    <source>
        <strain evidence="5 6">743A</strain>
    </source>
</reference>
<feature type="site" description="Could be important to modulate the pK values of the two catalytic cysteine residues" evidence="3">
    <location>
        <position position="209"/>
    </location>
</feature>
<evidence type="ECO:0000256" key="3">
    <source>
        <dbReference type="HAMAP-Rule" id="MF_00197"/>
    </source>
</evidence>
<comment type="similarity">
    <text evidence="1 3">Belongs to the diaminopimelate epimerase family.</text>
</comment>
<comment type="subunit">
    <text evidence="3">Homodimer.</text>
</comment>
<evidence type="ECO:0000313" key="5">
    <source>
        <dbReference type="EMBL" id="SFS07567.1"/>
    </source>
</evidence>
<feature type="binding site" evidence="3">
    <location>
        <begin position="72"/>
        <end position="73"/>
    </location>
    <ligand>
        <name>substrate</name>
    </ligand>
</feature>
<dbReference type="SUPFAM" id="SSF54506">
    <property type="entry name" value="Diaminopimelate epimerase-like"/>
    <property type="match status" value="2"/>
</dbReference>
<evidence type="ECO:0000256" key="2">
    <source>
        <dbReference type="ARBA" id="ARBA00023235"/>
    </source>
</evidence>
<dbReference type="EMBL" id="FOYZ01000022">
    <property type="protein sequence ID" value="SFS07567.1"/>
    <property type="molecule type" value="Genomic_DNA"/>
</dbReference>
<dbReference type="AlphaFoldDB" id="A0A1I6LVT0"/>
<feature type="binding site" evidence="3">
    <location>
        <begin position="209"/>
        <end position="210"/>
    </location>
    <ligand>
        <name>substrate</name>
    </ligand>
</feature>
<comment type="catalytic activity">
    <reaction evidence="3">
        <text>(2S,6S)-2,6-diaminopimelate = meso-2,6-diaminopimelate</text>
        <dbReference type="Rhea" id="RHEA:15393"/>
        <dbReference type="ChEBI" id="CHEBI:57609"/>
        <dbReference type="ChEBI" id="CHEBI:57791"/>
        <dbReference type="EC" id="5.1.1.7"/>
    </reaction>
</comment>
<feature type="binding site" evidence="3">
    <location>
        <position position="158"/>
    </location>
    <ligand>
        <name>substrate</name>
    </ligand>
</feature>
<feature type="binding site" evidence="3">
    <location>
        <position position="11"/>
    </location>
    <ligand>
        <name>substrate</name>
    </ligand>
</feature>
<dbReference type="GO" id="GO:0008837">
    <property type="term" value="F:diaminopimelate epimerase activity"/>
    <property type="evidence" value="ECO:0007669"/>
    <property type="project" value="UniProtKB-UniRule"/>
</dbReference>
<sequence length="282" mass="31417">MELFRYHGLGNDYLVLDQNYFDLELNPERIKLICDRNFGVGSDGILYKSSKEKNDYCVKIFNPDGGEAEKSGNGVRIFAKYLMDAGYATNEEILIPTLGGDVVVTYLNPKGTLMKVYMGEATCSSDKIPVIGEKREVVHEKMEFQGKEYFTTCVSVGNPHCVIFCDEISKAFACEVGPYVENSPLFPHRINTQFVKLIDKNNIQIEIYERGAGYTMASGSSSCAAAYAAYRNGMVDNDITVSMPGGKLQIQIEENNIFMTGPVCSVGKVIFDNEFVEQLKEL</sequence>
<keyword evidence="2 3" id="KW-0413">Isomerase</keyword>
<comment type="pathway">
    <text evidence="3">Amino-acid biosynthesis; L-lysine biosynthesis via DAP pathway; DL-2,6-diaminopimelate from LL-2,6-diaminopimelate: step 1/1.</text>
</comment>
<organism evidence="5 6">
    <name type="scientific">Anaeromicropila populeti</name>
    <dbReference type="NCBI Taxonomy" id="37658"/>
    <lineage>
        <taxon>Bacteria</taxon>
        <taxon>Bacillati</taxon>
        <taxon>Bacillota</taxon>
        <taxon>Clostridia</taxon>
        <taxon>Lachnospirales</taxon>
        <taxon>Lachnospiraceae</taxon>
        <taxon>Anaeromicropila</taxon>
    </lineage>
</organism>
<dbReference type="HAMAP" id="MF_00197">
    <property type="entry name" value="DAP_epimerase"/>
    <property type="match status" value="1"/>
</dbReference>
<proteinExistence type="inferred from homology"/>
<dbReference type="Pfam" id="PF01678">
    <property type="entry name" value="DAP_epimerase"/>
    <property type="match status" value="2"/>
</dbReference>
<feature type="binding site" evidence="3">
    <location>
        <position position="62"/>
    </location>
    <ligand>
        <name>substrate</name>
    </ligand>
</feature>
<gene>
    <name evidence="3" type="primary">dapF</name>
    <name evidence="5" type="ORF">SAMN05661086_03609</name>
</gene>
<comment type="function">
    <text evidence="3">Catalyzes the stereoinversion of LL-2,6-diaminopimelate (L,L-DAP) to meso-diaminopimelate (meso-DAP), a precursor of L-lysine and an essential component of the bacterial peptidoglycan.</text>
</comment>
<dbReference type="Proteomes" id="UP000199659">
    <property type="component" value="Unassembled WGS sequence"/>
</dbReference>
<dbReference type="Gene3D" id="3.10.310.10">
    <property type="entry name" value="Diaminopimelate Epimerase, Chain A, domain 1"/>
    <property type="match status" value="2"/>
</dbReference>
<dbReference type="STRING" id="37658.SAMN05661086_03609"/>
<feature type="binding site" evidence="3">
    <location>
        <begin position="219"/>
        <end position="220"/>
    </location>
    <ligand>
        <name>substrate</name>
    </ligand>
</feature>
<keyword evidence="6" id="KW-1185">Reference proteome</keyword>
<dbReference type="OrthoDB" id="9805408at2"/>
<dbReference type="GO" id="GO:0009089">
    <property type="term" value="P:lysine biosynthetic process via diaminopimelate"/>
    <property type="evidence" value="ECO:0007669"/>
    <property type="project" value="UniProtKB-UniRule"/>
</dbReference>
<evidence type="ECO:0000256" key="4">
    <source>
        <dbReference type="NCBIfam" id="TIGR00652"/>
    </source>
</evidence>
<comment type="subcellular location">
    <subcellularLocation>
        <location evidence="3">Cytoplasm</location>
    </subcellularLocation>
</comment>
<protein>
    <recommendedName>
        <fullName evidence="3 4">Diaminopimelate epimerase</fullName>
        <shortName evidence="3">DAP epimerase</shortName>
        <ecNumber evidence="3 4">5.1.1.7</ecNumber>
    </recommendedName>
    <alternativeName>
        <fullName evidence="3">PLP-independent amino acid racemase</fullName>
    </alternativeName>
</protein>
<evidence type="ECO:0000313" key="6">
    <source>
        <dbReference type="Proteomes" id="UP000199659"/>
    </source>
</evidence>
<keyword evidence="3" id="KW-0028">Amino-acid biosynthesis</keyword>
<dbReference type="NCBIfam" id="TIGR00652">
    <property type="entry name" value="DapF"/>
    <property type="match status" value="1"/>
</dbReference>
<dbReference type="PANTHER" id="PTHR31689">
    <property type="entry name" value="DIAMINOPIMELATE EPIMERASE, CHLOROPLASTIC"/>
    <property type="match status" value="1"/>
</dbReference>
<feature type="binding site" evidence="3">
    <location>
        <position position="191"/>
    </location>
    <ligand>
        <name>substrate</name>
    </ligand>
</feature>
<accession>A0A1I6LVT0</accession>
<comment type="caution">
    <text evidence="3">Lacks conserved residue(s) required for the propagation of feature annotation.</text>
</comment>
<keyword evidence="3" id="KW-0963">Cytoplasm</keyword>
<name>A0A1I6LVT0_9FIRM</name>
<dbReference type="GO" id="GO:0005829">
    <property type="term" value="C:cytosol"/>
    <property type="evidence" value="ECO:0007669"/>
    <property type="project" value="TreeGrafter"/>
</dbReference>
<feature type="site" description="Could be important to modulate the pK values of the two catalytic cysteine residues" evidence="3">
    <location>
        <position position="160"/>
    </location>
</feature>
<evidence type="ECO:0000256" key="1">
    <source>
        <dbReference type="ARBA" id="ARBA00010219"/>
    </source>
</evidence>